<evidence type="ECO:0000256" key="1">
    <source>
        <dbReference type="SAM" id="Phobius"/>
    </source>
</evidence>
<name>A0ABV2U8Q5_9ACTN</name>
<feature type="transmembrane region" description="Helical" evidence="1">
    <location>
        <begin position="79"/>
        <end position="97"/>
    </location>
</feature>
<gene>
    <name evidence="2" type="ORF">ABZV61_15765</name>
</gene>
<accession>A0ABV2U8Q5</accession>
<reference evidence="2 3" key="1">
    <citation type="submission" date="2024-06" db="EMBL/GenBank/DDBJ databases">
        <title>The Natural Products Discovery Center: Release of the First 8490 Sequenced Strains for Exploring Actinobacteria Biosynthetic Diversity.</title>
        <authorList>
            <person name="Kalkreuter E."/>
            <person name="Kautsar S.A."/>
            <person name="Yang D."/>
            <person name="Bader C.D."/>
            <person name="Teijaro C.N."/>
            <person name="Fluegel L."/>
            <person name="Davis C.M."/>
            <person name="Simpson J.R."/>
            <person name="Lauterbach L."/>
            <person name="Steele A.D."/>
            <person name="Gui C."/>
            <person name="Meng S."/>
            <person name="Li G."/>
            <person name="Viehrig K."/>
            <person name="Ye F."/>
            <person name="Su P."/>
            <person name="Kiefer A.F."/>
            <person name="Nichols A."/>
            <person name="Cepeda A.J."/>
            <person name="Yan W."/>
            <person name="Fan B."/>
            <person name="Jiang Y."/>
            <person name="Adhikari A."/>
            <person name="Zheng C.-J."/>
            <person name="Schuster L."/>
            <person name="Cowan T.M."/>
            <person name="Smanski M.J."/>
            <person name="Chevrette M.G."/>
            <person name="De Carvalho L.P.S."/>
            <person name="Shen B."/>
        </authorList>
    </citation>
    <scope>NUCLEOTIDE SEQUENCE [LARGE SCALE GENOMIC DNA]</scope>
    <source>
        <strain evidence="2 3">NPDC005137</strain>
    </source>
</reference>
<dbReference type="InterPro" id="IPR008523">
    <property type="entry name" value="DUF805"/>
</dbReference>
<protein>
    <submittedName>
        <fullName evidence="2">DUF805 domain-containing protein</fullName>
    </submittedName>
</protein>
<dbReference type="PANTHER" id="PTHR34980:SF2">
    <property type="entry name" value="INNER MEMBRANE PROTEIN YHAH-RELATED"/>
    <property type="match status" value="1"/>
</dbReference>
<sequence>MHWYLDVLKKYVAFSGRARRQEYWMFVLFNAIAAIILAVLDAVLGTQPVLIAIYYLAVLLPSLGVFVRRLHDTGRSGWWILFGIVPLVGGITLLVFACLEGERSQNAYGPDPKSGYAAA</sequence>
<dbReference type="EMBL" id="JBEXIP010000010">
    <property type="protein sequence ID" value="MET8434228.1"/>
    <property type="molecule type" value="Genomic_DNA"/>
</dbReference>
<dbReference type="Pfam" id="PF05656">
    <property type="entry name" value="DUF805"/>
    <property type="match status" value="1"/>
</dbReference>
<dbReference type="RefSeq" id="WP_327126264.1">
    <property type="nucleotide sequence ID" value="NZ_JBEXEF010000002.1"/>
</dbReference>
<feature type="transmembrane region" description="Helical" evidence="1">
    <location>
        <begin position="23"/>
        <end position="43"/>
    </location>
</feature>
<keyword evidence="1" id="KW-0812">Transmembrane</keyword>
<keyword evidence="1" id="KW-1133">Transmembrane helix</keyword>
<evidence type="ECO:0000313" key="2">
    <source>
        <dbReference type="EMBL" id="MET8434228.1"/>
    </source>
</evidence>
<keyword evidence="3" id="KW-1185">Reference proteome</keyword>
<keyword evidence="1" id="KW-0472">Membrane</keyword>
<dbReference type="Proteomes" id="UP001550044">
    <property type="component" value="Unassembled WGS sequence"/>
</dbReference>
<proteinExistence type="predicted"/>
<organism evidence="2 3">
    <name type="scientific">Streptomyces sp. 900116325</name>
    <dbReference type="NCBI Taxonomy" id="3154295"/>
    <lineage>
        <taxon>Bacteria</taxon>
        <taxon>Bacillati</taxon>
        <taxon>Actinomycetota</taxon>
        <taxon>Actinomycetes</taxon>
        <taxon>Kitasatosporales</taxon>
        <taxon>Streptomycetaceae</taxon>
        <taxon>Streptomyces</taxon>
    </lineage>
</organism>
<dbReference type="PANTHER" id="PTHR34980">
    <property type="entry name" value="INNER MEMBRANE PROTEIN-RELATED-RELATED"/>
    <property type="match status" value="1"/>
</dbReference>
<evidence type="ECO:0000313" key="3">
    <source>
        <dbReference type="Proteomes" id="UP001550044"/>
    </source>
</evidence>
<feature type="transmembrane region" description="Helical" evidence="1">
    <location>
        <begin position="49"/>
        <end position="67"/>
    </location>
</feature>
<comment type="caution">
    <text evidence="2">The sequence shown here is derived from an EMBL/GenBank/DDBJ whole genome shotgun (WGS) entry which is preliminary data.</text>
</comment>